<feature type="binding site" evidence="5">
    <location>
        <position position="133"/>
    </location>
    <ligand>
        <name>substrate</name>
    </ligand>
</feature>
<feature type="domain" description="Pyridoxamine 5'-phosphate oxidase N-terminal" evidence="7">
    <location>
        <begin position="45"/>
        <end position="161"/>
    </location>
</feature>
<sequence>MNHFDPAELRESYGRSPLRRSDLVPHPMEQFHTWFTQVHGSGVVEPNAMILSTVEPSGAPRGRTVLMKGYDSSGLRFFTNYRSRKGRALEADPRVSVVFPWHHMSRQVMIMGRVERLSDEENDRYFRSRPRGSQIGAWASEQQSAPVEGRAELDARYERMRHAWPDDVEVPRPAYWGGYRVHPAEVEFWRGSPDRMHDRFRYLLVEGEPSDGKWVIERLSP</sequence>
<dbReference type="InterPro" id="IPR012349">
    <property type="entry name" value="Split_barrel_FMN-bd"/>
</dbReference>
<comment type="pathway">
    <text evidence="5">Cofactor metabolism; pyridoxal 5'-phosphate salvage; pyridoxal 5'-phosphate from pyridoxine 5'-phosphate: step 1/1.</text>
</comment>
<dbReference type="EMBL" id="BAAAPC010000002">
    <property type="protein sequence ID" value="GAA1983131.1"/>
    <property type="molecule type" value="Genomic_DNA"/>
</dbReference>
<reference evidence="9 10" key="1">
    <citation type="journal article" date="2019" name="Int. J. Syst. Evol. Microbiol.">
        <title>The Global Catalogue of Microorganisms (GCM) 10K type strain sequencing project: providing services to taxonomists for standard genome sequencing and annotation.</title>
        <authorList>
            <consortium name="The Broad Institute Genomics Platform"/>
            <consortium name="The Broad Institute Genome Sequencing Center for Infectious Disease"/>
            <person name="Wu L."/>
            <person name="Ma J."/>
        </authorList>
    </citation>
    <scope>NUCLEOTIDE SEQUENCE [LARGE SCALE GENOMIC DNA]</scope>
    <source>
        <strain evidence="9 10">JCM 15313</strain>
    </source>
</reference>
<dbReference type="InterPro" id="IPR011576">
    <property type="entry name" value="Pyridox_Oxase_N"/>
</dbReference>
<evidence type="ECO:0000256" key="3">
    <source>
        <dbReference type="ARBA" id="ARBA00022643"/>
    </source>
</evidence>
<comment type="pathway">
    <text evidence="5">Cofactor metabolism; pyridoxal 5'-phosphate salvage; pyridoxal 5'-phosphate from pyridoxamine 5'-phosphate: step 1/1.</text>
</comment>
<dbReference type="PIRSF" id="PIRSF000190">
    <property type="entry name" value="Pyd_amn-ph_oxd"/>
    <property type="match status" value="1"/>
</dbReference>
<comment type="subunit">
    <text evidence="5">Homodimer.</text>
</comment>
<protein>
    <recommendedName>
        <fullName evidence="5">Pyridoxine/pyridoxamine 5'-phosphate oxidase</fullName>
        <ecNumber evidence="5">1.4.3.5</ecNumber>
    </recommendedName>
    <alternativeName>
        <fullName evidence="5">PNP/PMP oxidase</fullName>
        <shortName evidence="5">PNPOx</shortName>
    </alternativeName>
    <alternativeName>
        <fullName evidence="5">Pyridoxal 5'-phosphate synthase</fullName>
    </alternativeName>
</protein>
<comment type="caution">
    <text evidence="9">The sequence shown here is derived from an EMBL/GenBank/DDBJ whole genome shotgun (WGS) entry which is preliminary data.</text>
</comment>
<dbReference type="NCBIfam" id="NF004231">
    <property type="entry name" value="PRK05679.1"/>
    <property type="match status" value="1"/>
</dbReference>
<dbReference type="RefSeq" id="WP_344159942.1">
    <property type="nucleotide sequence ID" value="NZ_BAAAPC010000002.1"/>
</dbReference>
<dbReference type="Pfam" id="PF10590">
    <property type="entry name" value="PNP_phzG_C"/>
    <property type="match status" value="1"/>
</dbReference>
<feature type="binding site" evidence="5">
    <location>
        <position position="125"/>
    </location>
    <ligand>
        <name>substrate</name>
    </ligand>
</feature>
<feature type="binding site" evidence="5">
    <location>
        <begin position="195"/>
        <end position="197"/>
    </location>
    <ligand>
        <name>substrate</name>
    </ligand>
</feature>
<feature type="domain" description="Pyridoxine 5'-phosphate oxidase dimerisation C-terminal" evidence="8">
    <location>
        <begin position="176"/>
        <end position="221"/>
    </location>
</feature>
<evidence type="ECO:0000256" key="5">
    <source>
        <dbReference type="HAMAP-Rule" id="MF_01629"/>
    </source>
</evidence>
<comment type="catalytic activity">
    <reaction evidence="5">
        <text>pyridoxamine 5'-phosphate + O2 + H2O = pyridoxal 5'-phosphate + H2O2 + NH4(+)</text>
        <dbReference type="Rhea" id="RHEA:15817"/>
        <dbReference type="ChEBI" id="CHEBI:15377"/>
        <dbReference type="ChEBI" id="CHEBI:15379"/>
        <dbReference type="ChEBI" id="CHEBI:16240"/>
        <dbReference type="ChEBI" id="CHEBI:28938"/>
        <dbReference type="ChEBI" id="CHEBI:58451"/>
        <dbReference type="ChEBI" id="CHEBI:597326"/>
        <dbReference type="EC" id="1.4.3.5"/>
    </reaction>
</comment>
<evidence type="ECO:0000259" key="8">
    <source>
        <dbReference type="Pfam" id="PF10590"/>
    </source>
</evidence>
<dbReference type="PANTHER" id="PTHR10851">
    <property type="entry name" value="PYRIDOXINE-5-PHOSPHATE OXIDASE"/>
    <property type="match status" value="1"/>
</dbReference>
<comment type="catalytic activity">
    <reaction evidence="5">
        <text>pyridoxine 5'-phosphate + O2 = pyridoxal 5'-phosphate + H2O2</text>
        <dbReference type="Rhea" id="RHEA:15149"/>
        <dbReference type="ChEBI" id="CHEBI:15379"/>
        <dbReference type="ChEBI" id="CHEBI:16240"/>
        <dbReference type="ChEBI" id="CHEBI:58589"/>
        <dbReference type="ChEBI" id="CHEBI:597326"/>
        <dbReference type="EC" id="1.4.3.5"/>
    </reaction>
</comment>
<keyword evidence="5" id="KW-0664">Pyridoxine biosynthesis</keyword>
<keyword evidence="4 5" id="KW-0560">Oxidoreductase</keyword>
<feature type="binding site" evidence="5">
    <location>
        <position position="129"/>
    </location>
    <ligand>
        <name>substrate</name>
    </ligand>
</feature>
<feature type="binding site" evidence="5">
    <location>
        <begin position="63"/>
        <end position="68"/>
    </location>
    <ligand>
        <name>FMN</name>
        <dbReference type="ChEBI" id="CHEBI:58210"/>
    </ligand>
</feature>
<accession>A0ABN2SBD3</accession>
<feature type="binding site" evidence="5">
    <location>
        <position position="68"/>
    </location>
    <ligand>
        <name>substrate</name>
    </ligand>
</feature>
<evidence type="ECO:0000256" key="1">
    <source>
        <dbReference type="ARBA" id="ARBA00007301"/>
    </source>
</evidence>
<feature type="region of interest" description="Disordered" evidence="6">
    <location>
        <begin position="1"/>
        <end position="21"/>
    </location>
</feature>
<dbReference type="InterPro" id="IPR019576">
    <property type="entry name" value="Pyridoxamine_oxidase_dimer_C"/>
</dbReference>
<evidence type="ECO:0000313" key="10">
    <source>
        <dbReference type="Proteomes" id="UP001501585"/>
    </source>
</evidence>
<organism evidence="9 10">
    <name type="scientific">Nocardiopsis rhodophaea</name>
    <dbReference type="NCBI Taxonomy" id="280238"/>
    <lineage>
        <taxon>Bacteria</taxon>
        <taxon>Bacillati</taxon>
        <taxon>Actinomycetota</taxon>
        <taxon>Actinomycetes</taxon>
        <taxon>Streptosporangiales</taxon>
        <taxon>Nocardiopsidaceae</taxon>
        <taxon>Nocardiopsis</taxon>
    </lineage>
</organism>
<dbReference type="Proteomes" id="UP001501585">
    <property type="component" value="Unassembled WGS sequence"/>
</dbReference>
<evidence type="ECO:0000256" key="2">
    <source>
        <dbReference type="ARBA" id="ARBA00022630"/>
    </source>
</evidence>
<dbReference type="NCBIfam" id="TIGR00558">
    <property type="entry name" value="pdxH"/>
    <property type="match status" value="1"/>
</dbReference>
<comment type="function">
    <text evidence="5">Catalyzes the oxidation of either pyridoxine 5'-phosphate (PNP) or pyridoxamine 5'-phosphate (PMP) into pyridoxal 5'-phosphate (PLP).</text>
</comment>
<evidence type="ECO:0000256" key="4">
    <source>
        <dbReference type="ARBA" id="ARBA00023002"/>
    </source>
</evidence>
<keyword evidence="2 5" id="KW-0285">Flavoprotein</keyword>
<dbReference type="SUPFAM" id="SSF50475">
    <property type="entry name" value="FMN-binding split barrel"/>
    <property type="match status" value="1"/>
</dbReference>
<comment type="cofactor">
    <cofactor evidence="5">
        <name>FMN</name>
        <dbReference type="ChEBI" id="CHEBI:58210"/>
    </cofactor>
    <text evidence="5">Binds 1 FMN per subunit.</text>
</comment>
<keyword evidence="10" id="KW-1185">Reference proteome</keyword>
<dbReference type="InterPro" id="IPR000659">
    <property type="entry name" value="Pyridox_Oxase"/>
</dbReference>
<feature type="binding site" evidence="5">
    <location>
        <position position="107"/>
    </location>
    <ligand>
        <name>FMN</name>
        <dbReference type="ChEBI" id="CHEBI:58210"/>
    </ligand>
</feature>
<dbReference type="EC" id="1.4.3.5" evidence="5"/>
<feature type="binding site" evidence="5">
    <location>
        <position position="189"/>
    </location>
    <ligand>
        <name>FMN</name>
        <dbReference type="ChEBI" id="CHEBI:58210"/>
    </ligand>
</feature>
<dbReference type="Gene3D" id="2.30.110.10">
    <property type="entry name" value="Electron Transport, Fmn-binding Protein, Chain A"/>
    <property type="match status" value="1"/>
</dbReference>
<gene>
    <name evidence="5 9" type="primary">pdxH</name>
    <name evidence="9" type="ORF">GCM10009799_05440</name>
</gene>
<dbReference type="HAMAP" id="MF_01629">
    <property type="entry name" value="PdxH"/>
    <property type="match status" value="1"/>
</dbReference>
<name>A0ABN2SBD3_9ACTN</name>
<keyword evidence="3 5" id="KW-0288">FMN</keyword>
<dbReference type="InterPro" id="IPR019740">
    <property type="entry name" value="Pyridox_Oxase_CS"/>
</dbReference>
<feature type="binding site" evidence="5">
    <location>
        <position position="85"/>
    </location>
    <ligand>
        <name>FMN</name>
        <dbReference type="ChEBI" id="CHEBI:58210"/>
    </ligand>
</feature>
<feature type="binding site" evidence="5">
    <location>
        <position position="84"/>
    </location>
    <ligand>
        <name>FMN</name>
        <dbReference type="ChEBI" id="CHEBI:58210"/>
    </ligand>
</feature>
<comment type="similarity">
    <text evidence="1 5">Belongs to the pyridoxamine 5'-phosphate oxidase family.</text>
</comment>
<dbReference type="PANTHER" id="PTHR10851:SF0">
    <property type="entry name" value="PYRIDOXINE-5'-PHOSPHATE OXIDASE"/>
    <property type="match status" value="1"/>
</dbReference>
<feature type="binding site" evidence="5">
    <location>
        <begin position="78"/>
        <end position="79"/>
    </location>
    <ligand>
        <name>FMN</name>
        <dbReference type="ChEBI" id="CHEBI:58210"/>
    </ligand>
</feature>
<evidence type="ECO:0000313" key="9">
    <source>
        <dbReference type="EMBL" id="GAA1983131.1"/>
    </source>
</evidence>
<feature type="binding site" evidence="5">
    <location>
        <begin position="143"/>
        <end position="144"/>
    </location>
    <ligand>
        <name>FMN</name>
        <dbReference type="ChEBI" id="CHEBI:58210"/>
    </ligand>
</feature>
<dbReference type="Pfam" id="PF01243">
    <property type="entry name" value="PNPOx_N"/>
    <property type="match status" value="1"/>
</dbReference>
<proteinExistence type="inferred from homology"/>
<feature type="binding site" evidence="5">
    <location>
        <position position="199"/>
    </location>
    <ligand>
        <name>FMN</name>
        <dbReference type="ChEBI" id="CHEBI:58210"/>
    </ligand>
</feature>
<dbReference type="PROSITE" id="PS01064">
    <property type="entry name" value="PYRIDOX_OXIDASE"/>
    <property type="match status" value="1"/>
</dbReference>
<evidence type="ECO:0000256" key="6">
    <source>
        <dbReference type="SAM" id="MobiDB-lite"/>
    </source>
</evidence>
<evidence type="ECO:0000259" key="7">
    <source>
        <dbReference type="Pfam" id="PF01243"/>
    </source>
</evidence>